<dbReference type="Proteomes" id="UP000033815">
    <property type="component" value="Unassembled WGS sequence"/>
</dbReference>
<accession>A0A837I5X0</accession>
<proteinExistence type="predicted"/>
<reference evidence="1 2" key="1">
    <citation type="journal article" date="2015" name="Nature">
        <title>rRNA introns, odd ribosomes, and small enigmatic genomes across a large radiation of phyla.</title>
        <authorList>
            <person name="Brown C.T."/>
            <person name="Hug L.A."/>
            <person name="Thomas B.C."/>
            <person name="Sharon I."/>
            <person name="Castelle C.J."/>
            <person name="Singh A."/>
            <person name="Wilkins M.J."/>
            <person name="Williams K.H."/>
            <person name="Banfield J.F."/>
        </authorList>
    </citation>
    <scope>NUCLEOTIDE SEQUENCE [LARGE SCALE GENOMIC DNA]</scope>
</reference>
<organism evidence="1 2">
    <name type="scientific">Candidatus Nomurabacteria bacterium GW2011_GWB1_44_12</name>
    <dbReference type="NCBI Taxonomy" id="1618748"/>
    <lineage>
        <taxon>Bacteria</taxon>
        <taxon>Candidatus Nomuraibacteriota</taxon>
    </lineage>
</organism>
<comment type="caution">
    <text evidence="1">The sequence shown here is derived from an EMBL/GenBank/DDBJ whole genome shotgun (WGS) entry which is preliminary data.</text>
</comment>
<evidence type="ECO:0000313" key="1">
    <source>
        <dbReference type="EMBL" id="KKT36164.1"/>
    </source>
</evidence>
<name>A0A837I5X0_9BACT</name>
<gene>
    <name evidence="1" type="ORF">UW25_C0012G0001</name>
</gene>
<dbReference type="AlphaFoldDB" id="A0A837I5X0"/>
<dbReference type="EMBL" id="LCHP01000012">
    <property type="protein sequence ID" value="KKT36164.1"/>
    <property type="molecule type" value="Genomic_DNA"/>
</dbReference>
<evidence type="ECO:0000313" key="2">
    <source>
        <dbReference type="Proteomes" id="UP000033815"/>
    </source>
</evidence>
<protein>
    <submittedName>
        <fullName evidence="1">Uncharacterized protein</fullName>
    </submittedName>
</protein>
<sequence>MKYLFNLICLLIAQRTYSAYLWICSETLPRDCDYRSLSKKIKNRIKIFKAFLDATRLSPKATLKDKMSEATRLKEAENDILSRHYDKMNVTSRQ</sequence>